<dbReference type="GO" id="GO:0005737">
    <property type="term" value="C:cytoplasm"/>
    <property type="evidence" value="ECO:0007669"/>
    <property type="project" value="UniProtKB-SubCell"/>
</dbReference>
<feature type="binding site" evidence="9">
    <location>
        <position position="16"/>
    </location>
    <ligand>
        <name>ATP</name>
        <dbReference type="ChEBI" id="CHEBI:30616"/>
    </ligand>
</feature>
<evidence type="ECO:0000256" key="7">
    <source>
        <dbReference type="ARBA" id="ARBA00022993"/>
    </source>
</evidence>
<comment type="pathway">
    <text evidence="9">Cofactor biosynthesis; coenzyme A biosynthesis; CoA from (R)-pantothenate: step 4/5.</text>
</comment>
<feature type="binding site" evidence="9">
    <location>
        <begin position="122"/>
        <end position="128"/>
    </location>
    <ligand>
        <name>ATP</name>
        <dbReference type="ChEBI" id="CHEBI:30616"/>
    </ligand>
</feature>
<evidence type="ECO:0000256" key="3">
    <source>
        <dbReference type="ARBA" id="ARBA00022695"/>
    </source>
</evidence>
<dbReference type="KEGG" id="rsin:B6N60_02253"/>
<dbReference type="NCBIfam" id="TIGR01510">
    <property type="entry name" value="coaD_prev_kdtB"/>
    <property type="match status" value="1"/>
</dbReference>
<keyword evidence="3 9" id="KW-0548">Nucleotidyltransferase</keyword>
<dbReference type="SUPFAM" id="SSF52374">
    <property type="entry name" value="Nucleotidylyl transferase"/>
    <property type="match status" value="1"/>
</dbReference>
<protein>
    <recommendedName>
        <fullName evidence="9">Phosphopantetheine adenylyltransferase</fullName>
        <ecNumber evidence="9">2.7.7.3</ecNumber>
    </recommendedName>
    <alternativeName>
        <fullName evidence="9">Dephospho-CoA pyrophosphorylase</fullName>
    </alternativeName>
    <alternativeName>
        <fullName evidence="9">Pantetheine-phosphate adenylyltransferase</fullName>
        <shortName evidence="9">PPAT</shortName>
    </alternativeName>
</protein>
<dbReference type="CDD" id="cd02163">
    <property type="entry name" value="PPAT"/>
    <property type="match status" value="1"/>
</dbReference>
<evidence type="ECO:0000256" key="8">
    <source>
        <dbReference type="ARBA" id="ARBA00029346"/>
    </source>
</evidence>
<reference evidence="12" key="1">
    <citation type="submission" date="2017-04" db="EMBL/GenBank/DDBJ databases">
        <title>Genome deletions in a multicellular cyanobacterial endosymbiont for morphological adaptation in marine diatoms.</title>
        <authorList>
            <person name="Wang Y."/>
            <person name="Gao H."/>
            <person name="Li R."/>
            <person name="Xu X."/>
        </authorList>
    </citation>
    <scope>NUCLEOTIDE SEQUENCE</scope>
    <source>
        <strain evidence="12">FACHB 800</strain>
    </source>
</reference>
<comment type="subunit">
    <text evidence="9">Homohexamer.</text>
</comment>
<feature type="binding site" evidence="9">
    <location>
        <begin position="8"/>
        <end position="9"/>
    </location>
    <ligand>
        <name>ATP</name>
        <dbReference type="ChEBI" id="CHEBI:30616"/>
    </ligand>
</feature>
<dbReference type="Pfam" id="PF01467">
    <property type="entry name" value="CTP_transf_like"/>
    <property type="match status" value="1"/>
</dbReference>
<accession>A0A975Y4V1</accession>
<dbReference type="Proteomes" id="UP000683511">
    <property type="component" value="Chromosome"/>
</dbReference>
<feature type="binding site" evidence="9">
    <location>
        <position position="8"/>
    </location>
    <ligand>
        <name>substrate</name>
    </ligand>
</feature>
<comment type="similarity">
    <text evidence="9">Belongs to the bacterial CoaD family.</text>
</comment>
<evidence type="ECO:0000256" key="5">
    <source>
        <dbReference type="ARBA" id="ARBA00022840"/>
    </source>
</evidence>
<evidence type="ECO:0000313" key="13">
    <source>
        <dbReference type="Proteomes" id="UP000683511"/>
    </source>
</evidence>
<dbReference type="InterPro" id="IPR004821">
    <property type="entry name" value="Cyt_trans-like"/>
</dbReference>
<dbReference type="EC" id="2.7.7.3" evidence="9"/>
<feature type="binding site" evidence="9">
    <location>
        <position position="86"/>
    </location>
    <ligand>
        <name>substrate</name>
    </ligand>
</feature>
<feature type="binding site" evidence="9">
    <location>
        <position position="97"/>
    </location>
    <ligand>
        <name>ATP</name>
        <dbReference type="ChEBI" id="CHEBI:30616"/>
    </ligand>
</feature>
<dbReference type="Gene3D" id="3.40.50.620">
    <property type="entry name" value="HUPs"/>
    <property type="match status" value="1"/>
</dbReference>
<feature type="binding site" evidence="9">
    <location>
        <position position="72"/>
    </location>
    <ligand>
        <name>substrate</name>
    </ligand>
</feature>
<dbReference type="InterPro" id="IPR014729">
    <property type="entry name" value="Rossmann-like_a/b/a_fold"/>
</dbReference>
<evidence type="ECO:0000313" key="12">
    <source>
        <dbReference type="EMBL" id="QXE23563.1"/>
    </source>
</evidence>
<proteinExistence type="inferred from homology"/>
<keyword evidence="2 9" id="KW-0808">Transferase</keyword>
<name>A0A975Y4V1_9NOST</name>
<dbReference type="InterPro" id="IPR001980">
    <property type="entry name" value="PPAT"/>
</dbReference>
<dbReference type="EMBL" id="CP021056">
    <property type="protein sequence ID" value="QXE23563.1"/>
    <property type="molecule type" value="Genomic_DNA"/>
</dbReference>
<keyword evidence="1 9" id="KW-0963">Cytoplasm</keyword>
<evidence type="ECO:0000256" key="6">
    <source>
        <dbReference type="ARBA" id="ARBA00022842"/>
    </source>
</evidence>
<evidence type="ECO:0000256" key="10">
    <source>
        <dbReference type="SAM" id="MobiDB-lite"/>
    </source>
</evidence>
<feature type="site" description="Transition state stabilizer" evidence="9">
    <location>
        <position position="16"/>
    </location>
</feature>
<evidence type="ECO:0000256" key="4">
    <source>
        <dbReference type="ARBA" id="ARBA00022741"/>
    </source>
</evidence>
<dbReference type="GO" id="GO:0005524">
    <property type="term" value="F:ATP binding"/>
    <property type="evidence" value="ECO:0007669"/>
    <property type="project" value="UniProtKB-KW"/>
</dbReference>
<dbReference type="GO" id="GO:0015937">
    <property type="term" value="P:coenzyme A biosynthetic process"/>
    <property type="evidence" value="ECO:0007669"/>
    <property type="project" value="UniProtKB-UniRule"/>
</dbReference>
<organism evidence="12 13">
    <name type="scientific">Richelia sinica FACHB-800</name>
    <dbReference type="NCBI Taxonomy" id="1357546"/>
    <lineage>
        <taxon>Bacteria</taxon>
        <taxon>Bacillati</taxon>
        <taxon>Cyanobacteriota</taxon>
        <taxon>Cyanophyceae</taxon>
        <taxon>Nostocales</taxon>
        <taxon>Nostocaceae</taxon>
        <taxon>Richelia</taxon>
    </lineage>
</organism>
<keyword evidence="5 9" id="KW-0067">ATP-binding</keyword>
<dbReference type="GO" id="GO:0004595">
    <property type="term" value="F:pantetheine-phosphate adenylyltransferase activity"/>
    <property type="evidence" value="ECO:0007669"/>
    <property type="project" value="UniProtKB-UniRule"/>
</dbReference>
<keyword evidence="13" id="KW-1185">Reference proteome</keyword>
<dbReference type="NCBIfam" id="TIGR00125">
    <property type="entry name" value="cyt_tran_rel"/>
    <property type="match status" value="1"/>
</dbReference>
<evidence type="ECO:0000256" key="9">
    <source>
        <dbReference type="HAMAP-Rule" id="MF_00151"/>
    </source>
</evidence>
<dbReference type="AlphaFoldDB" id="A0A975Y4V1"/>
<comment type="subcellular location">
    <subcellularLocation>
        <location evidence="9">Cytoplasm</location>
    </subcellularLocation>
</comment>
<sequence length="192" mass="21475">MIAIYPGSFDPITLGHLDIIQRSSRLFDQVIVAVLRNPNKTPLFTVQQRLEQIRSATTHLPNVEVDSFDGLTVNYAQMRQAQVLLRGLRAVSDFEIELQMAHTNKTLSTQIETVFLATSNEYSFLSSSVVKEIAKFGGSVDHLVPPHIALDIYQCYNQKSPALNPTTTETPLPHQDIPTETPTTGTLKKWEV</sequence>
<feature type="region of interest" description="Disordered" evidence="10">
    <location>
        <begin position="164"/>
        <end position="192"/>
    </location>
</feature>
<evidence type="ECO:0000256" key="2">
    <source>
        <dbReference type="ARBA" id="ARBA00022679"/>
    </source>
</evidence>
<gene>
    <name evidence="9" type="primary">coaD</name>
    <name evidence="12" type="ORF">B6N60_02253</name>
</gene>
<dbReference type="PANTHER" id="PTHR21342">
    <property type="entry name" value="PHOSPHOPANTETHEINE ADENYLYLTRANSFERASE"/>
    <property type="match status" value="1"/>
</dbReference>
<keyword evidence="6 9" id="KW-0460">Magnesium</keyword>
<evidence type="ECO:0000259" key="11">
    <source>
        <dbReference type="Pfam" id="PF01467"/>
    </source>
</evidence>
<comment type="cofactor">
    <cofactor evidence="9">
        <name>Mg(2+)</name>
        <dbReference type="ChEBI" id="CHEBI:18420"/>
    </cofactor>
</comment>
<feature type="domain" description="Cytidyltransferase-like" evidence="11">
    <location>
        <begin position="4"/>
        <end position="132"/>
    </location>
</feature>
<comment type="catalytic activity">
    <reaction evidence="8 9">
        <text>(R)-4'-phosphopantetheine + ATP + H(+) = 3'-dephospho-CoA + diphosphate</text>
        <dbReference type="Rhea" id="RHEA:19801"/>
        <dbReference type="ChEBI" id="CHEBI:15378"/>
        <dbReference type="ChEBI" id="CHEBI:30616"/>
        <dbReference type="ChEBI" id="CHEBI:33019"/>
        <dbReference type="ChEBI" id="CHEBI:57328"/>
        <dbReference type="ChEBI" id="CHEBI:61723"/>
        <dbReference type="EC" id="2.7.7.3"/>
    </reaction>
</comment>
<feature type="binding site" evidence="9">
    <location>
        <position position="40"/>
    </location>
    <ligand>
        <name>substrate</name>
    </ligand>
</feature>
<comment type="function">
    <text evidence="9">Reversibly transfers an adenylyl group from ATP to 4'-phosphopantetheine, yielding dephospho-CoA (dPCoA) and pyrophosphate.</text>
</comment>
<dbReference type="RefSeq" id="WP_190605809.1">
    <property type="nucleotide sequence ID" value="NZ_CP021056.1"/>
</dbReference>
<keyword evidence="7 9" id="KW-0173">Coenzyme A biosynthesis</keyword>
<evidence type="ECO:0000256" key="1">
    <source>
        <dbReference type="ARBA" id="ARBA00022490"/>
    </source>
</evidence>
<dbReference type="HAMAP" id="MF_00151">
    <property type="entry name" value="PPAT_bact"/>
    <property type="match status" value="1"/>
</dbReference>
<keyword evidence="4 9" id="KW-0547">Nucleotide-binding</keyword>
<feature type="binding site" evidence="9">
    <location>
        <begin position="87"/>
        <end position="89"/>
    </location>
    <ligand>
        <name>ATP</name>
        <dbReference type="ChEBI" id="CHEBI:30616"/>
    </ligand>
</feature>
<dbReference type="PANTHER" id="PTHR21342:SF1">
    <property type="entry name" value="PHOSPHOPANTETHEINE ADENYLYLTRANSFERASE"/>
    <property type="match status" value="1"/>
</dbReference>
<dbReference type="PRINTS" id="PR01020">
    <property type="entry name" value="LPSBIOSNTHSS"/>
</dbReference>